<dbReference type="AlphaFoldDB" id="A0A9P8VGJ8"/>
<keyword evidence="2" id="KW-1185">Reference proteome</keyword>
<evidence type="ECO:0000313" key="1">
    <source>
        <dbReference type="EMBL" id="KAH6691260.1"/>
    </source>
</evidence>
<evidence type="ECO:0000313" key="2">
    <source>
        <dbReference type="Proteomes" id="UP000770015"/>
    </source>
</evidence>
<accession>A0A9P8VGJ8</accession>
<protein>
    <submittedName>
        <fullName evidence="1">Uncharacterized protein</fullName>
    </submittedName>
</protein>
<dbReference type="OrthoDB" id="408631at2759"/>
<comment type="caution">
    <text evidence="1">The sequence shown here is derived from an EMBL/GenBank/DDBJ whole genome shotgun (WGS) entry which is preliminary data.</text>
</comment>
<sequence length="110" mass="12253">MWQYQLNASTMERLPAEYSWLGKFHGSESWLLFSDPEVIAEGSSRLYTLYKALREAIGQFAREPEQGPGWPEVGAPEDIAVWGDIGVEQTAGYVAVNRSVVDVRGCTRGD</sequence>
<organism evidence="1 2">
    <name type="scientific">Plectosphaerella plurivora</name>
    <dbReference type="NCBI Taxonomy" id="936078"/>
    <lineage>
        <taxon>Eukaryota</taxon>
        <taxon>Fungi</taxon>
        <taxon>Dikarya</taxon>
        <taxon>Ascomycota</taxon>
        <taxon>Pezizomycotina</taxon>
        <taxon>Sordariomycetes</taxon>
        <taxon>Hypocreomycetidae</taxon>
        <taxon>Glomerellales</taxon>
        <taxon>Plectosphaerellaceae</taxon>
        <taxon>Plectosphaerella</taxon>
    </lineage>
</organism>
<dbReference type="Proteomes" id="UP000770015">
    <property type="component" value="Unassembled WGS sequence"/>
</dbReference>
<dbReference type="EMBL" id="JAGSXJ010000005">
    <property type="protein sequence ID" value="KAH6691260.1"/>
    <property type="molecule type" value="Genomic_DNA"/>
</dbReference>
<proteinExistence type="predicted"/>
<name>A0A9P8VGJ8_9PEZI</name>
<reference evidence="1" key="1">
    <citation type="journal article" date="2021" name="Nat. Commun.">
        <title>Genetic determinants of endophytism in the Arabidopsis root mycobiome.</title>
        <authorList>
            <person name="Mesny F."/>
            <person name="Miyauchi S."/>
            <person name="Thiergart T."/>
            <person name="Pickel B."/>
            <person name="Atanasova L."/>
            <person name="Karlsson M."/>
            <person name="Huettel B."/>
            <person name="Barry K.W."/>
            <person name="Haridas S."/>
            <person name="Chen C."/>
            <person name="Bauer D."/>
            <person name="Andreopoulos W."/>
            <person name="Pangilinan J."/>
            <person name="LaButti K."/>
            <person name="Riley R."/>
            <person name="Lipzen A."/>
            <person name="Clum A."/>
            <person name="Drula E."/>
            <person name="Henrissat B."/>
            <person name="Kohler A."/>
            <person name="Grigoriev I.V."/>
            <person name="Martin F.M."/>
            <person name="Hacquard S."/>
        </authorList>
    </citation>
    <scope>NUCLEOTIDE SEQUENCE</scope>
    <source>
        <strain evidence="1">MPI-SDFR-AT-0117</strain>
    </source>
</reference>
<gene>
    <name evidence="1" type="ORF">F5X68DRAFT_252181</name>
</gene>